<evidence type="ECO:0000313" key="2">
    <source>
        <dbReference type="Proteomes" id="UP000653358"/>
    </source>
</evidence>
<dbReference type="RefSeq" id="WP_148602944.1">
    <property type="nucleotide sequence ID" value="NZ_RXYB01000005.1"/>
</dbReference>
<name>A0ABR6WMU5_9FIRM</name>
<protein>
    <recommendedName>
        <fullName evidence="3">C_GCAxxG_C_C family protein</fullName>
    </recommendedName>
</protein>
<dbReference type="Pfam" id="PF09719">
    <property type="entry name" value="C_GCAxxG_C_C"/>
    <property type="match status" value="1"/>
</dbReference>
<evidence type="ECO:0008006" key="3">
    <source>
        <dbReference type="Google" id="ProtNLM"/>
    </source>
</evidence>
<keyword evidence="2" id="KW-1185">Reference proteome</keyword>
<dbReference type="Proteomes" id="UP000653358">
    <property type="component" value="Unassembled WGS sequence"/>
</dbReference>
<comment type="caution">
    <text evidence="1">The sequence shown here is derived from an EMBL/GenBank/DDBJ whole genome shotgun (WGS) entry which is preliminary data.</text>
</comment>
<accession>A0ABR6WMU5</accession>
<dbReference type="NCBIfam" id="TIGR01909">
    <property type="entry name" value="C_GCAxxG_C_C"/>
    <property type="match status" value="1"/>
</dbReference>
<dbReference type="EMBL" id="WJBB01000016">
    <property type="protein sequence ID" value="MBC3797835.1"/>
    <property type="molecule type" value="Genomic_DNA"/>
</dbReference>
<reference evidence="1 2" key="1">
    <citation type="journal article" date="2020" name="mSystems">
        <title>Defining Genomic and Predicted Metabolic Features of the Acetobacterium Genus.</title>
        <authorList>
            <person name="Ross D.E."/>
            <person name="Marshall C.W."/>
            <person name="Gulliver D."/>
            <person name="May H.D."/>
            <person name="Norman R.S."/>
        </authorList>
    </citation>
    <scope>NUCLEOTIDE SEQUENCE [LARGE SCALE GENOMIC DNA]</scope>
    <source>
        <strain evidence="1 2">DSM 9173</strain>
    </source>
</reference>
<evidence type="ECO:0000313" key="1">
    <source>
        <dbReference type="EMBL" id="MBC3797835.1"/>
    </source>
</evidence>
<gene>
    <name evidence="1" type="ORF">GH807_12350</name>
</gene>
<organism evidence="1 2">
    <name type="scientific">Acetobacterium tundrae</name>
    <dbReference type="NCBI Taxonomy" id="132932"/>
    <lineage>
        <taxon>Bacteria</taxon>
        <taxon>Bacillati</taxon>
        <taxon>Bacillota</taxon>
        <taxon>Clostridia</taxon>
        <taxon>Eubacteriales</taxon>
        <taxon>Eubacteriaceae</taxon>
        <taxon>Acetobacterium</taxon>
    </lineage>
</organism>
<sequence>MEKQVEKYNVFGKDKPVEEQPLYHMNCAETLLRAANDKYDLSLNDDCYKMLQGFGAGFYSGKTCGAFSGSLAALGVLYTNERPSDQAKMTQATKLLVKEFELEFGSLDCDYIKEHHRDPVMACNPVKIRAARVFNRVVETMEKNKINKEVFK</sequence>
<dbReference type="InterPro" id="IPR010181">
    <property type="entry name" value="CGCAxxGCC_motif"/>
</dbReference>
<proteinExistence type="predicted"/>